<gene>
    <name evidence="1" type="ORF">V6N11_006747</name>
</gene>
<name>A0ABR2RS16_9ROSI</name>
<comment type="caution">
    <text evidence="1">The sequence shown here is derived from an EMBL/GenBank/DDBJ whole genome shotgun (WGS) entry which is preliminary data.</text>
</comment>
<sequence length="68" mass="7824">MLLLRAREWQYQLSKTLGSKLPRNGEQVPSELITSCIATLLMIQVWPEGRVSIPDLWSRIAAIQWPAY</sequence>
<dbReference type="EMBL" id="JBBPBN010000021">
    <property type="protein sequence ID" value="KAK9015650.1"/>
    <property type="molecule type" value="Genomic_DNA"/>
</dbReference>
<accession>A0ABR2RS16</accession>
<evidence type="ECO:0000313" key="1">
    <source>
        <dbReference type="EMBL" id="KAK9015650.1"/>
    </source>
</evidence>
<organism evidence="1 2">
    <name type="scientific">Hibiscus sabdariffa</name>
    <name type="common">roselle</name>
    <dbReference type="NCBI Taxonomy" id="183260"/>
    <lineage>
        <taxon>Eukaryota</taxon>
        <taxon>Viridiplantae</taxon>
        <taxon>Streptophyta</taxon>
        <taxon>Embryophyta</taxon>
        <taxon>Tracheophyta</taxon>
        <taxon>Spermatophyta</taxon>
        <taxon>Magnoliopsida</taxon>
        <taxon>eudicotyledons</taxon>
        <taxon>Gunneridae</taxon>
        <taxon>Pentapetalae</taxon>
        <taxon>rosids</taxon>
        <taxon>malvids</taxon>
        <taxon>Malvales</taxon>
        <taxon>Malvaceae</taxon>
        <taxon>Malvoideae</taxon>
        <taxon>Hibiscus</taxon>
    </lineage>
</organism>
<evidence type="ECO:0000313" key="2">
    <source>
        <dbReference type="Proteomes" id="UP001396334"/>
    </source>
</evidence>
<keyword evidence="2" id="KW-1185">Reference proteome</keyword>
<proteinExistence type="predicted"/>
<reference evidence="1 2" key="1">
    <citation type="journal article" date="2024" name="G3 (Bethesda)">
        <title>Genome assembly of Hibiscus sabdariffa L. provides insights into metabolisms of medicinal natural products.</title>
        <authorList>
            <person name="Kim T."/>
        </authorList>
    </citation>
    <scope>NUCLEOTIDE SEQUENCE [LARGE SCALE GENOMIC DNA]</scope>
    <source>
        <strain evidence="1">TK-2024</strain>
        <tissue evidence="1">Old leaves</tissue>
    </source>
</reference>
<protein>
    <submittedName>
        <fullName evidence="1">Uncharacterized protein</fullName>
    </submittedName>
</protein>
<dbReference type="Proteomes" id="UP001396334">
    <property type="component" value="Unassembled WGS sequence"/>
</dbReference>